<organism evidence="4 5">
    <name type="scientific">Papaver somniferum</name>
    <name type="common">Opium poppy</name>
    <dbReference type="NCBI Taxonomy" id="3469"/>
    <lineage>
        <taxon>Eukaryota</taxon>
        <taxon>Viridiplantae</taxon>
        <taxon>Streptophyta</taxon>
        <taxon>Embryophyta</taxon>
        <taxon>Tracheophyta</taxon>
        <taxon>Spermatophyta</taxon>
        <taxon>Magnoliopsida</taxon>
        <taxon>Ranunculales</taxon>
        <taxon>Papaveraceae</taxon>
        <taxon>Papaveroideae</taxon>
        <taxon>Papaver</taxon>
    </lineage>
</organism>
<dbReference type="InterPro" id="IPR039761">
    <property type="entry name" value="Bms1/Tsr1"/>
</dbReference>
<dbReference type="Gramene" id="RZC82788">
    <property type="protein sequence ID" value="RZC82788"/>
    <property type="gene ID" value="C5167_045574"/>
</dbReference>
<dbReference type="SMART" id="SM01362">
    <property type="entry name" value="DUF663"/>
    <property type="match status" value="1"/>
</dbReference>
<dbReference type="GO" id="GO:0000462">
    <property type="term" value="P:maturation of SSU-rRNA from tricistronic rRNA transcript (SSU-rRNA, 5.8S rRNA, LSU-rRNA)"/>
    <property type="evidence" value="ECO:0007669"/>
    <property type="project" value="TreeGrafter"/>
</dbReference>
<dbReference type="GO" id="GO:0030686">
    <property type="term" value="C:90S preribosome"/>
    <property type="evidence" value="ECO:0007669"/>
    <property type="project" value="TreeGrafter"/>
</dbReference>
<protein>
    <recommendedName>
        <fullName evidence="6">Bms1-type G domain-containing protein</fullName>
    </recommendedName>
</protein>
<dbReference type="Proteomes" id="UP000316621">
    <property type="component" value="Chromosome 11"/>
</dbReference>
<dbReference type="AlphaFoldDB" id="A0A4Y7LE20"/>
<name>A0A4Y7LE20_PAPSO</name>
<feature type="compositionally biased region" description="Basic and acidic residues" evidence="1">
    <location>
        <begin position="17"/>
        <end position="31"/>
    </location>
</feature>
<dbReference type="PANTHER" id="PTHR12858:SF2">
    <property type="entry name" value="RIBOSOME BIOGENESIS PROTEIN BMS1 HOMOLOG"/>
    <property type="match status" value="1"/>
</dbReference>
<evidence type="ECO:0000259" key="2">
    <source>
        <dbReference type="SMART" id="SM00785"/>
    </source>
</evidence>
<feature type="region of interest" description="Disordered" evidence="1">
    <location>
        <begin position="1"/>
        <end position="31"/>
    </location>
</feature>
<dbReference type="Pfam" id="PF04950">
    <property type="entry name" value="RIBIOP_C"/>
    <property type="match status" value="1"/>
</dbReference>
<dbReference type="GO" id="GO:0005634">
    <property type="term" value="C:nucleus"/>
    <property type="evidence" value="ECO:0007669"/>
    <property type="project" value="InterPro"/>
</dbReference>
<sequence length="665" mass="75844">MEETSYKRRKLVEDDENHSKILNESTDKKDPSAVDEAPYVIVVHGPPKVGKSLLIKSLIKHYRGQYPDHIGGPIRIPTGDRRRIQFVEFPNNMNGMIDAAKYADAVILLIDANYGFEMETFEFLNLLQVHGMPKVMGVLTYLDELEDAETLKIIKERVMNKFRTNIHERAIIFCLSDVHHGIYHKNEIDESANFLSEFHTLPRRAAHPYLLVDHFEDVTSPALVHMDGKCKRDIILYGYLRGCDIKKGTKVHIAGVGDYPVADVTISADPCPLPPVNGYDKKMQINIVHNDLDEESRFEIDSFRLGTYLRFRVLGVPFEMVANDDPCQPILVGGISRAEDNVGHMQVRLTRHSWHTNRLKTKDPIIVSVGWRRYQTTPIYYQDSNGRHVMLEYTPEDQPCLATFWGPLAPSGAGVVAVRSLADSKAPFRILATAELLDLNHTVKIVEKIKRIGTPCLILNETALIKDMFTSDDEVDQRSSSPVCVPSRIAIVQAAKSYLLNFVQWNDGQPREGIAKCTFDRIIRMSDTILIFEWTQVEVPCIFNPLTTALEPSNRVWQCMDSVDKRQKKLNETKESKAYALVIVGENVAPEDRRKLLTDVFGKKPNRRQTLEQRRAVIIERPRSLDLQARKEWVKQMMERRSQKMGPGMITTGCMYARFPLKSNS</sequence>
<dbReference type="InterPro" id="IPR027417">
    <property type="entry name" value="P-loop_NTPase"/>
</dbReference>
<dbReference type="EMBL" id="CM010725">
    <property type="protein sequence ID" value="RZC82788.1"/>
    <property type="molecule type" value="Genomic_DNA"/>
</dbReference>
<dbReference type="PANTHER" id="PTHR12858">
    <property type="entry name" value="RIBOSOME BIOGENESIS PROTEIN"/>
    <property type="match status" value="1"/>
</dbReference>
<dbReference type="STRING" id="3469.A0A4Y7LE20"/>
<dbReference type="InterPro" id="IPR012948">
    <property type="entry name" value="AARP2CN"/>
</dbReference>
<keyword evidence="5" id="KW-1185">Reference proteome</keyword>
<evidence type="ECO:0000313" key="4">
    <source>
        <dbReference type="EMBL" id="RZC82788.1"/>
    </source>
</evidence>
<reference evidence="4 5" key="1">
    <citation type="journal article" date="2018" name="Science">
        <title>The opium poppy genome and morphinan production.</title>
        <authorList>
            <person name="Guo L."/>
            <person name="Winzer T."/>
            <person name="Yang X."/>
            <person name="Li Y."/>
            <person name="Ning Z."/>
            <person name="He Z."/>
            <person name="Teodor R."/>
            <person name="Lu Y."/>
            <person name="Bowser T.A."/>
            <person name="Graham I.A."/>
            <person name="Ye K."/>
        </authorList>
    </citation>
    <scope>NUCLEOTIDE SEQUENCE [LARGE SCALE GENOMIC DNA]</scope>
    <source>
        <strain evidence="5">cv. HN1</strain>
        <tissue evidence="4">Leaves</tissue>
    </source>
</reference>
<evidence type="ECO:0000256" key="1">
    <source>
        <dbReference type="SAM" id="MobiDB-lite"/>
    </source>
</evidence>
<dbReference type="GO" id="GO:0000479">
    <property type="term" value="P:endonucleolytic cleavage of tricistronic rRNA transcript (SSU-rRNA, 5.8S rRNA, LSU-rRNA)"/>
    <property type="evidence" value="ECO:0007669"/>
    <property type="project" value="TreeGrafter"/>
</dbReference>
<dbReference type="Gene3D" id="3.40.50.300">
    <property type="entry name" value="P-loop containing nucleotide triphosphate hydrolases"/>
    <property type="match status" value="1"/>
</dbReference>
<evidence type="ECO:0000259" key="3">
    <source>
        <dbReference type="SMART" id="SM01362"/>
    </source>
</evidence>
<dbReference type="GO" id="GO:0003924">
    <property type="term" value="F:GTPase activity"/>
    <property type="evidence" value="ECO:0007669"/>
    <property type="project" value="TreeGrafter"/>
</dbReference>
<proteinExistence type="predicted"/>
<feature type="domain" description="Ribosome biogenesis protein BMS1/TSR1 C-terminal" evidence="3">
    <location>
        <begin position="187"/>
        <end position="537"/>
    </location>
</feature>
<dbReference type="GO" id="GO:0005525">
    <property type="term" value="F:GTP binding"/>
    <property type="evidence" value="ECO:0007669"/>
    <property type="project" value="TreeGrafter"/>
</dbReference>
<feature type="domain" description="AARP2CN" evidence="2">
    <location>
        <begin position="187"/>
        <end position="271"/>
    </location>
</feature>
<accession>A0A4Y7LE20</accession>
<dbReference type="Pfam" id="PF08142">
    <property type="entry name" value="AARP2CN"/>
    <property type="match status" value="1"/>
</dbReference>
<dbReference type="SMART" id="SM00785">
    <property type="entry name" value="AARP2CN"/>
    <property type="match status" value="1"/>
</dbReference>
<evidence type="ECO:0008006" key="6">
    <source>
        <dbReference type="Google" id="ProtNLM"/>
    </source>
</evidence>
<gene>
    <name evidence="4" type="ORF">C5167_045574</name>
</gene>
<dbReference type="SUPFAM" id="SSF52540">
    <property type="entry name" value="P-loop containing nucleoside triphosphate hydrolases"/>
    <property type="match status" value="1"/>
</dbReference>
<dbReference type="GO" id="GO:0034511">
    <property type="term" value="F:U3 snoRNA binding"/>
    <property type="evidence" value="ECO:0007669"/>
    <property type="project" value="TreeGrafter"/>
</dbReference>
<evidence type="ECO:0000313" key="5">
    <source>
        <dbReference type="Proteomes" id="UP000316621"/>
    </source>
</evidence>
<dbReference type="InterPro" id="IPR007034">
    <property type="entry name" value="BMS1_TSR1_C"/>
</dbReference>